<reference evidence="1 2" key="1">
    <citation type="journal article" date="2023" name="Virus Evol.">
        <title>Computational host range prediction-The good, the bad, and the ugly.</title>
        <authorList>
            <person name="Howell A.A."/>
            <person name="Versoza C.J."/>
            <person name="Pfeifer S.P."/>
        </authorList>
    </citation>
    <scope>NUCLEOTIDE SEQUENCE [LARGE SCALE GENOMIC DNA]</scope>
    <source>
        <strain evidence="1 2">1610/1b</strain>
    </source>
</reference>
<protein>
    <submittedName>
        <fullName evidence="1">Tyrosine-protein phosphatase</fullName>
        <ecNumber evidence="1">3.1.3.48</ecNumber>
    </submittedName>
</protein>
<evidence type="ECO:0000313" key="2">
    <source>
        <dbReference type="Proteomes" id="UP001479933"/>
    </source>
</evidence>
<keyword evidence="2" id="KW-1185">Reference proteome</keyword>
<organism evidence="1 2">
    <name type="scientific">Gordonia hydrophobica</name>
    <dbReference type="NCBI Taxonomy" id="40516"/>
    <lineage>
        <taxon>Bacteria</taxon>
        <taxon>Bacillati</taxon>
        <taxon>Actinomycetota</taxon>
        <taxon>Actinomycetes</taxon>
        <taxon>Mycobacteriales</taxon>
        <taxon>Gordoniaceae</taxon>
        <taxon>Gordonia</taxon>
    </lineage>
</organism>
<proteinExistence type="predicted"/>
<dbReference type="InterPro" id="IPR026893">
    <property type="entry name" value="Tyr/Ser_Pase_IphP-type"/>
</dbReference>
<dbReference type="Gene3D" id="3.90.190.10">
    <property type="entry name" value="Protein tyrosine phosphatase superfamily"/>
    <property type="match status" value="1"/>
</dbReference>
<evidence type="ECO:0000313" key="1">
    <source>
        <dbReference type="EMBL" id="WYY08427.1"/>
    </source>
</evidence>
<sequence>MTDQQVLVPGAPSSIPALPNLRDLGGWAGADDRPVRYGMLFRSTDFRSLGDDAELIEQVGSTLGLRTVYDFRSDAEAAAVPDPEWADVARLHLHVMADTATAIPANLSTVLTDPESVARVNEFLAGDGIAANMRAAYREMLTTDSARAGYARFYRGLLGEDRSPALFHCATGKDRTGWAAASFLTLMGVARDDVYTDYLLTNDRLVPALAPVFEKFADAGGDPDLLTDVLGVRADYLDAAFDELDTVHGSIEAYFADALGLDATAQNALRERFLES</sequence>
<keyword evidence="1" id="KW-0378">Hydrolase</keyword>
<accession>A0ABZ2U465</accession>
<dbReference type="GO" id="GO:0004725">
    <property type="term" value="F:protein tyrosine phosphatase activity"/>
    <property type="evidence" value="ECO:0007669"/>
    <property type="project" value="UniProtKB-EC"/>
</dbReference>
<dbReference type="Proteomes" id="UP001479933">
    <property type="component" value="Chromosome"/>
</dbReference>
<dbReference type="EMBL" id="CP136137">
    <property type="protein sequence ID" value="WYY08427.1"/>
    <property type="molecule type" value="Genomic_DNA"/>
</dbReference>
<dbReference type="SUPFAM" id="SSF52799">
    <property type="entry name" value="(Phosphotyrosine protein) phosphatases II"/>
    <property type="match status" value="1"/>
</dbReference>
<name>A0ABZ2U465_9ACTN</name>
<dbReference type="RefSeq" id="WP_066168932.1">
    <property type="nucleotide sequence ID" value="NZ_CP136137.1"/>
</dbReference>
<dbReference type="Pfam" id="PF13350">
    <property type="entry name" value="Y_phosphatase3"/>
    <property type="match status" value="1"/>
</dbReference>
<dbReference type="InterPro" id="IPR029021">
    <property type="entry name" value="Prot-tyrosine_phosphatase-like"/>
</dbReference>
<gene>
    <name evidence="1" type="ORF">RVF87_04960</name>
</gene>
<dbReference type="EC" id="3.1.3.48" evidence="1"/>